<gene>
    <name evidence="1" type="ORF">Bpfe_026354</name>
</gene>
<sequence>IIQMNISLEFAHYQHAYAAKSVQEMVEIQIRNILSFEYREEYQFENPLHLMTCTD</sequence>
<keyword evidence="2" id="KW-1185">Reference proteome</keyword>
<dbReference type="EMBL" id="JASAOG010000202">
    <property type="protein sequence ID" value="KAK0044220.1"/>
    <property type="molecule type" value="Genomic_DNA"/>
</dbReference>
<name>A0AAD8B072_BIOPF</name>
<feature type="non-terminal residue" evidence="1">
    <location>
        <position position="55"/>
    </location>
</feature>
<organism evidence="1 2">
    <name type="scientific">Biomphalaria pfeifferi</name>
    <name type="common">Bloodfluke planorb</name>
    <name type="synonym">Freshwater snail</name>
    <dbReference type="NCBI Taxonomy" id="112525"/>
    <lineage>
        <taxon>Eukaryota</taxon>
        <taxon>Metazoa</taxon>
        <taxon>Spiralia</taxon>
        <taxon>Lophotrochozoa</taxon>
        <taxon>Mollusca</taxon>
        <taxon>Gastropoda</taxon>
        <taxon>Heterobranchia</taxon>
        <taxon>Euthyneura</taxon>
        <taxon>Panpulmonata</taxon>
        <taxon>Hygrophila</taxon>
        <taxon>Lymnaeoidea</taxon>
        <taxon>Planorbidae</taxon>
        <taxon>Biomphalaria</taxon>
    </lineage>
</organism>
<proteinExistence type="predicted"/>
<feature type="non-terminal residue" evidence="1">
    <location>
        <position position="1"/>
    </location>
</feature>
<evidence type="ECO:0000313" key="1">
    <source>
        <dbReference type="EMBL" id="KAK0044220.1"/>
    </source>
</evidence>
<accession>A0AAD8B072</accession>
<reference evidence="1" key="1">
    <citation type="journal article" date="2023" name="PLoS Negl. Trop. Dis.">
        <title>A genome sequence for Biomphalaria pfeifferi, the major vector snail for the human-infecting parasite Schistosoma mansoni.</title>
        <authorList>
            <person name="Bu L."/>
            <person name="Lu L."/>
            <person name="Laidemitt M.R."/>
            <person name="Zhang S.M."/>
            <person name="Mutuku M."/>
            <person name="Mkoji G."/>
            <person name="Steinauer M."/>
            <person name="Loker E.S."/>
        </authorList>
    </citation>
    <scope>NUCLEOTIDE SEQUENCE</scope>
    <source>
        <strain evidence="1">KasaAsao</strain>
    </source>
</reference>
<reference evidence="1" key="2">
    <citation type="submission" date="2023-04" db="EMBL/GenBank/DDBJ databases">
        <authorList>
            <person name="Bu L."/>
            <person name="Lu L."/>
            <person name="Laidemitt M.R."/>
            <person name="Zhang S.M."/>
            <person name="Mutuku M."/>
            <person name="Mkoji G."/>
            <person name="Steinauer M."/>
            <person name="Loker E.S."/>
        </authorList>
    </citation>
    <scope>NUCLEOTIDE SEQUENCE</scope>
    <source>
        <strain evidence="1">KasaAsao</strain>
        <tissue evidence="1">Whole Snail</tissue>
    </source>
</reference>
<comment type="caution">
    <text evidence="1">The sequence shown here is derived from an EMBL/GenBank/DDBJ whole genome shotgun (WGS) entry which is preliminary data.</text>
</comment>
<protein>
    <submittedName>
        <fullName evidence="1">Uncharacterized protein</fullName>
    </submittedName>
</protein>
<dbReference type="Proteomes" id="UP001233172">
    <property type="component" value="Unassembled WGS sequence"/>
</dbReference>
<dbReference type="AlphaFoldDB" id="A0AAD8B072"/>
<evidence type="ECO:0000313" key="2">
    <source>
        <dbReference type="Proteomes" id="UP001233172"/>
    </source>
</evidence>